<evidence type="ECO:0000256" key="1">
    <source>
        <dbReference type="SAM" id="MobiDB-lite"/>
    </source>
</evidence>
<reference evidence="2 3" key="1">
    <citation type="journal article" date="2016" name="Genome Biol. Evol.">
        <title>Divergent and convergent evolution of fungal pathogenicity.</title>
        <authorList>
            <person name="Shang Y."/>
            <person name="Xiao G."/>
            <person name="Zheng P."/>
            <person name="Cen K."/>
            <person name="Zhan S."/>
            <person name="Wang C."/>
        </authorList>
    </citation>
    <scope>NUCLEOTIDE SEQUENCE [LARGE SCALE GENOMIC DNA]</scope>
    <source>
        <strain evidence="2 3">RCEF 264</strain>
    </source>
</reference>
<name>A0A167NPP6_9HYPO</name>
<keyword evidence="3" id="KW-1185">Reference proteome</keyword>
<evidence type="ECO:0000313" key="2">
    <source>
        <dbReference type="EMBL" id="OAA55779.1"/>
    </source>
</evidence>
<accession>A0A167NPP6</accession>
<evidence type="ECO:0008006" key="4">
    <source>
        <dbReference type="Google" id="ProtNLM"/>
    </source>
</evidence>
<organism evidence="2 3">
    <name type="scientific">Niveomyces insectorum RCEF 264</name>
    <dbReference type="NCBI Taxonomy" id="1081102"/>
    <lineage>
        <taxon>Eukaryota</taxon>
        <taxon>Fungi</taxon>
        <taxon>Dikarya</taxon>
        <taxon>Ascomycota</taxon>
        <taxon>Pezizomycotina</taxon>
        <taxon>Sordariomycetes</taxon>
        <taxon>Hypocreomycetidae</taxon>
        <taxon>Hypocreales</taxon>
        <taxon>Cordycipitaceae</taxon>
        <taxon>Niveomyces</taxon>
    </lineage>
</organism>
<gene>
    <name evidence="2" type="ORF">SPI_07986</name>
</gene>
<dbReference type="Proteomes" id="UP000076874">
    <property type="component" value="Unassembled WGS sequence"/>
</dbReference>
<dbReference type="EMBL" id="AZHD01000018">
    <property type="protein sequence ID" value="OAA55779.1"/>
    <property type="molecule type" value="Genomic_DNA"/>
</dbReference>
<feature type="region of interest" description="Disordered" evidence="1">
    <location>
        <begin position="32"/>
        <end position="63"/>
    </location>
</feature>
<dbReference type="STRING" id="1081102.A0A167NPP6"/>
<comment type="caution">
    <text evidence="2">The sequence shown here is derived from an EMBL/GenBank/DDBJ whole genome shotgun (WGS) entry which is preliminary data.</text>
</comment>
<sequence>MSESTPPVIREVIDPDGDVLLQLLRLVAPSDNATNDNKSDDVMATDADGDDSVNGGAGSVTPGKDKVEQTVELVVSSKILCLVSPVFRILLRGPFGEAAAFSALFQNKRDVEGNCKSIGPANDVDTDGSGVWPPEHGQQLYTLVLPEDDATAMTLLMQTLHFRVGDVYETASNGIHAGLPDPELLEKLAFVCNKYDCASALRGVGDTWVREHIERLPAAYANALEEASDNKHCASVIEAKGIYLGGWCRLLVFAYVVDLPRLFSDLSWHLIINHEGPISSSQLANAHKDKASDVVVSVPAKALSNHPLLPRDLTGKDQRICLRNVAGQRGLPRLFIYLET</sequence>
<dbReference type="AlphaFoldDB" id="A0A167NPP6"/>
<dbReference type="OrthoDB" id="5275938at2759"/>
<proteinExistence type="predicted"/>
<evidence type="ECO:0000313" key="3">
    <source>
        <dbReference type="Proteomes" id="UP000076874"/>
    </source>
</evidence>
<protein>
    <recommendedName>
        <fullName evidence="4">BTB domain-containing protein</fullName>
    </recommendedName>
</protein>